<feature type="domain" description="ABC transmembrane type-1" evidence="8">
    <location>
        <begin position="100"/>
        <end position="313"/>
    </location>
</feature>
<dbReference type="Pfam" id="PF19300">
    <property type="entry name" value="BPD_transp_1_N"/>
    <property type="match status" value="1"/>
</dbReference>
<dbReference type="GO" id="GO:0055085">
    <property type="term" value="P:transmembrane transport"/>
    <property type="evidence" value="ECO:0007669"/>
    <property type="project" value="InterPro"/>
</dbReference>
<evidence type="ECO:0000256" key="7">
    <source>
        <dbReference type="RuleBase" id="RU363032"/>
    </source>
</evidence>
<dbReference type="PANTHER" id="PTHR30465">
    <property type="entry name" value="INNER MEMBRANE ABC TRANSPORTER"/>
    <property type="match status" value="1"/>
</dbReference>
<dbReference type="CDD" id="cd06261">
    <property type="entry name" value="TM_PBP2"/>
    <property type="match status" value="1"/>
</dbReference>
<dbReference type="InterPro" id="IPR045621">
    <property type="entry name" value="BPD_transp_1_N"/>
</dbReference>
<dbReference type="SUPFAM" id="SSF161098">
    <property type="entry name" value="MetI-like"/>
    <property type="match status" value="1"/>
</dbReference>
<name>A0A517ZW52_9PLAN</name>
<dbReference type="PROSITE" id="PS50928">
    <property type="entry name" value="ABC_TM1"/>
    <property type="match status" value="1"/>
</dbReference>
<dbReference type="EMBL" id="CP036276">
    <property type="protein sequence ID" value="QDU46709.1"/>
    <property type="molecule type" value="Genomic_DNA"/>
</dbReference>
<gene>
    <name evidence="9" type="primary">gsiC_2</name>
    <name evidence="9" type="ORF">Mal52_52310</name>
</gene>
<keyword evidence="2 7" id="KW-0813">Transport</keyword>
<reference evidence="9 10" key="1">
    <citation type="submission" date="2019-02" db="EMBL/GenBank/DDBJ databases">
        <title>Deep-cultivation of Planctomycetes and their phenomic and genomic characterization uncovers novel biology.</title>
        <authorList>
            <person name="Wiegand S."/>
            <person name="Jogler M."/>
            <person name="Boedeker C."/>
            <person name="Pinto D."/>
            <person name="Vollmers J."/>
            <person name="Rivas-Marin E."/>
            <person name="Kohn T."/>
            <person name="Peeters S.H."/>
            <person name="Heuer A."/>
            <person name="Rast P."/>
            <person name="Oberbeckmann S."/>
            <person name="Bunk B."/>
            <person name="Jeske O."/>
            <person name="Meyerdierks A."/>
            <person name="Storesund J.E."/>
            <person name="Kallscheuer N."/>
            <person name="Luecker S."/>
            <person name="Lage O.M."/>
            <person name="Pohl T."/>
            <person name="Merkel B.J."/>
            <person name="Hornburger P."/>
            <person name="Mueller R.-W."/>
            <person name="Bruemmer F."/>
            <person name="Labrenz M."/>
            <person name="Spormann A.M."/>
            <person name="Op den Camp H."/>
            <person name="Overmann J."/>
            <person name="Amann R."/>
            <person name="Jetten M.S.M."/>
            <person name="Mascher T."/>
            <person name="Medema M.H."/>
            <person name="Devos D.P."/>
            <person name="Kaster A.-K."/>
            <person name="Ovreas L."/>
            <person name="Rohde M."/>
            <person name="Galperin M.Y."/>
            <person name="Jogler C."/>
        </authorList>
    </citation>
    <scope>NUCLEOTIDE SEQUENCE [LARGE SCALE GENOMIC DNA]</scope>
    <source>
        <strain evidence="9 10">Mal52</strain>
    </source>
</reference>
<comment type="subcellular location">
    <subcellularLocation>
        <location evidence="1 7">Cell membrane</location>
        <topology evidence="1 7">Multi-pass membrane protein</topology>
    </subcellularLocation>
</comment>
<dbReference type="Pfam" id="PF00528">
    <property type="entry name" value="BPD_transp_1"/>
    <property type="match status" value="1"/>
</dbReference>
<feature type="transmembrane region" description="Helical" evidence="7">
    <location>
        <begin position="249"/>
        <end position="274"/>
    </location>
</feature>
<evidence type="ECO:0000313" key="10">
    <source>
        <dbReference type="Proteomes" id="UP000319383"/>
    </source>
</evidence>
<comment type="similarity">
    <text evidence="7">Belongs to the binding-protein-dependent transport system permease family.</text>
</comment>
<evidence type="ECO:0000259" key="8">
    <source>
        <dbReference type="PROSITE" id="PS50928"/>
    </source>
</evidence>
<evidence type="ECO:0000256" key="5">
    <source>
        <dbReference type="ARBA" id="ARBA00022989"/>
    </source>
</evidence>
<feature type="transmembrane region" description="Helical" evidence="7">
    <location>
        <begin position="9"/>
        <end position="27"/>
    </location>
</feature>
<keyword evidence="6 7" id="KW-0472">Membrane</keyword>
<feature type="transmembrane region" description="Helical" evidence="7">
    <location>
        <begin position="139"/>
        <end position="160"/>
    </location>
</feature>
<dbReference type="AlphaFoldDB" id="A0A517ZW52"/>
<accession>A0A517ZW52</accession>
<evidence type="ECO:0000256" key="4">
    <source>
        <dbReference type="ARBA" id="ARBA00022692"/>
    </source>
</evidence>
<keyword evidence="4 7" id="KW-0812">Transmembrane</keyword>
<organism evidence="9 10">
    <name type="scientific">Symmachiella dynata</name>
    <dbReference type="NCBI Taxonomy" id="2527995"/>
    <lineage>
        <taxon>Bacteria</taxon>
        <taxon>Pseudomonadati</taxon>
        <taxon>Planctomycetota</taxon>
        <taxon>Planctomycetia</taxon>
        <taxon>Planctomycetales</taxon>
        <taxon>Planctomycetaceae</taxon>
        <taxon>Symmachiella</taxon>
    </lineage>
</organism>
<evidence type="ECO:0000256" key="3">
    <source>
        <dbReference type="ARBA" id="ARBA00022475"/>
    </source>
</evidence>
<sequence length="327" mass="36580">MVSYIIRRLLLGALTLVLITFIIFALIRNMPGDPLTMDLSMVDPSKVISPLEYERMKKSYGLDKPWPQAYVQWVGNLVQGDLGRSLSWKKPVTTVIGEHVAPTLILSISSLLLAYMLSIPMGLVGAVRIGKMDERVMSISLYMLYSFPAFVAALFLQIYLSVKLGWLPLYGMTTTETYDTLDTFGKAKDIMMHALMPIICYTYGSLAYYSRFINANMQEVIRQDYVRTAKAKGVGPSSIVLHHAFRNTLIPLVTMIGMTLPGLLGGAVILERIFQWPGMGQLYFLSLTSRDYPLIMGLTLMFAILTLAGQLLADILYAVVDPRIRLN</sequence>
<feature type="transmembrane region" description="Helical" evidence="7">
    <location>
        <begin position="294"/>
        <end position="320"/>
    </location>
</feature>
<dbReference type="PANTHER" id="PTHR30465:SF0">
    <property type="entry name" value="OLIGOPEPTIDE TRANSPORT SYSTEM PERMEASE PROTEIN APPB"/>
    <property type="match status" value="1"/>
</dbReference>
<evidence type="ECO:0000256" key="1">
    <source>
        <dbReference type="ARBA" id="ARBA00004651"/>
    </source>
</evidence>
<evidence type="ECO:0000256" key="2">
    <source>
        <dbReference type="ARBA" id="ARBA00022448"/>
    </source>
</evidence>
<keyword evidence="10" id="KW-1185">Reference proteome</keyword>
<feature type="transmembrane region" description="Helical" evidence="7">
    <location>
        <begin position="190"/>
        <end position="209"/>
    </location>
</feature>
<proteinExistence type="inferred from homology"/>
<evidence type="ECO:0000256" key="6">
    <source>
        <dbReference type="ARBA" id="ARBA00023136"/>
    </source>
</evidence>
<dbReference type="InterPro" id="IPR035906">
    <property type="entry name" value="MetI-like_sf"/>
</dbReference>
<dbReference type="Proteomes" id="UP000319383">
    <property type="component" value="Chromosome"/>
</dbReference>
<feature type="transmembrane region" description="Helical" evidence="7">
    <location>
        <begin position="104"/>
        <end position="127"/>
    </location>
</feature>
<evidence type="ECO:0000313" key="9">
    <source>
        <dbReference type="EMBL" id="QDU46709.1"/>
    </source>
</evidence>
<dbReference type="GO" id="GO:0005886">
    <property type="term" value="C:plasma membrane"/>
    <property type="evidence" value="ECO:0007669"/>
    <property type="project" value="UniProtKB-SubCell"/>
</dbReference>
<keyword evidence="3" id="KW-1003">Cell membrane</keyword>
<dbReference type="Gene3D" id="1.10.3720.10">
    <property type="entry name" value="MetI-like"/>
    <property type="match status" value="1"/>
</dbReference>
<protein>
    <submittedName>
        <fullName evidence="9">Glutathione transport system permease protein GsiC</fullName>
    </submittedName>
</protein>
<dbReference type="KEGG" id="sdyn:Mal52_52310"/>
<dbReference type="RefSeq" id="WP_145379198.1">
    <property type="nucleotide sequence ID" value="NZ_CP036276.1"/>
</dbReference>
<dbReference type="InterPro" id="IPR000515">
    <property type="entry name" value="MetI-like"/>
</dbReference>
<keyword evidence="5 7" id="KW-1133">Transmembrane helix</keyword>